<evidence type="ECO:0000313" key="2">
    <source>
        <dbReference type="Proteomes" id="UP001139485"/>
    </source>
</evidence>
<protein>
    <submittedName>
        <fullName evidence="1">Uncharacterized protein</fullName>
    </submittedName>
</protein>
<dbReference type="Proteomes" id="UP001139485">
    <property type="component" value="Unassembled WGS sequence"/>
</dbReference>
<accession>A0A9X2DAL5</accession>
<gene>
    <name evidence="1" type="ORF">M8330_18060</name>
</gene>
<dbReference type="AlphaFoldDB" id="A0A9X2DAL5"/>
<comment type="caution">
    <text evidence="1">The sequence shown here is derived from an EMBL/GenBank/DDBJ whole genome shotgun (WGS) entry which is preliminary data.</text>
</comment>
<proteinExistence type="predicted"/>
<dbReference type="RefSeq" id="WP_250056470.1">
    <property type="nucleotide sequence ID" value="NZ_JAMJPH010000029.1"/>
</dbReference>
<evidence type="ECO:0000313" key="1">
    <source>
        <dbReference type="EMBL" id="MCM0622201.1"/>
    </source>
</evidence>
<dbReference type="EMBL" id="JAMOIL010000030">
    <property type="protein sequence ID" value="MCM0622201.1"/>
    <property type="molecule type" value="Genomic_DNA"/>
</dbReference>
<name>A0A9X2DAL5_9ACTN</name>
<reference evidence="1" key="1">
    <citation type="submission" date="2022-05" db="EMBL/GenBank/DDBJ databases">
        <authorList>
            <person name="Tuo L."/>
        </authorList>
    </citation>
    <scope>NUCLEOTIDE SEQUENCE</scope>
    <source>
        <strain evidence="1">BSK12Z-4</strain>
    </source>
</reference>
<organism evidence="1 2">
    <name type="scientific">Nocardioides bruguierae</name>
    <dbReference type="NCBI Taxonomy" id="2945102"/>
    <lineage>
        <taxon>Bacteria</taxon>
        <taxon>Bacillati</taxon>
        <taxon>Actinomycetota</taxon>
        <taxon>Actinomycetes</taxon>
        <taxon>Propionibacteriales</taxon>
        <taxon>Nocardioidaceae</taxon>
        <taxon>Nocardioides</taxon>
    </lineage>
</organism>
<sequence>MSTSTDRPEGRLTHADLGTLASMTADAQAASRALHLLDAAARRPAPSLAYDDYPREVAKTGEVRVDVAAQRIANALELHLD</sequence>
<keyword evidence="2" id="KW-1185">Reference proteome</keyword>